<feature type="compositionally biased region" description="Pro residues" evidence="1">
    <location>
        <begin position="52"/>
        <end position="70"/>
    </location>
</feature>
<feature type="compositionally biased region" description="Basic residues" evidence="1">
    <location>
        <begin position="102"/>
        <end position="119"/>
    </location>
</feature>
<reference evidence="2 3" key="1">
    <citation type="submission" date="2017-03" db="EMBL/GenBank/DDBJ databases">
        <title>WGS assembly of Porphyra umbilicalis.</title>
        <authorList>
            <person name="Brawley S.H."/>
            <person name="Blouin N.A."/>
            <person name="Ficko-Blean E."/>
            <person name="Wheeler G.L."/>
            <person name="Lohr M."/>
            <person name="Goodson H.V."/>
            <person name="Jenkins J.W."/>
            <person name="Blaby-Haas C.E."/>
            <person name="Helliwell K.E."/>
            <person name="Chan C."/>
            <person name="Marriage T."/>
            <person name="Bhattacharya D."/>
            <person name="Klein A.S."/>
            <person name="Badis Y."/>
            <person name="Brodie J."/>
            <person name="Cao Y."/>
            <person name="Collen J."/>
            <person name="Dittami S.M."/>
            <person name="Gachon C.M."/>
            <person name="Green B.R."/>
            <person name="Karpowicz S."/>
            <person name="Kim J.W."/>
            <person name="Kudahl U."/>
            <person name="Lin S."/>
            <person name="Michel G."/>
            <person name="Mittag M."/>
            <person name="Olson B.J."/>
            <person name="Pangilinan J."/>
            <person name="Peng Y."/>
            <person name="Qiu H."/>
            <person name="Shu S."/>
            <person name="Singer J.T."/>
            <person name="Smith A.G."/>
            <person name="Sprecher B.N."/>
            <person name="Wagner V."/>
            <person name="Wang W."/>
            <person name="Wang Z.-Y."/>
            <person name="Yan J."/>
            <person name="Yarish C."/>
            <person name="Zoeuner-Riek S."/>
            <person name="Zhuang Y."/>
            <person name="Zou Y."/>
            <person name="Lindquist E.A."/>
            <person name="Grimwood J."/>
            <person name="Barry K."/>
            <person name="Rokhsar D.S."/>
            <person name="Schmutz J."/>
            <person name="Stiller J.W."/>
            <person name="Grossman A.R."/>
            <person name="Prochnik S.E."/>
        </authorList>
    </citation>
    <scope>NUCLEOTIDE SEQUENCE [LARGE SCALE GENOMIC DNA]</scope>
    <source>
        <strain evidence="2">4086291</strain>
    </source>
</reference>
<dbReference type="Proteomes" id="UP000218209">
    <property type="component" value="Unassembled WGS sequence"/>
</dbReference>
<feature type="compositionally biased region" description="Basic residues" evidence="1">
    <location>
        <begin position="33"/>
        <end position="45"/>
    </location>
</feature>
<dbReference type="AlphaFoldDB" id="A0A1X6NPE8"/>
<name>A0A1X6NPE8_PORUM</name>
<evidence type="ECO:0000313" key="2">
    <source>
        <dbReference type="EMBL" id="OSX70467.1"/>
    </source>
</evidence>
<feature type="region of interest" description="Disordered" evidence="1">
    <location>
        <begin position="1"/>
        <end position="70"/>
    </location>
</feature>
<feature type="compositionally biased region" description="Low complexity" evidence="1">
    <location>
        <begin position="1"/>
        <end position="18"/>
    </location>
</feature>
<evidence type="ECO:0000313" key="3">
    <source>
        <dbReference type="Proteomes" id="UP000218209"/>
    </source>
</evidence>
<keyword evidence="3" id="KW-1185">Reference proteome</keyword>
<evidence type="ECO:0000256" key="1">
    <source>
        <dbReference type="SAM" id="MobiDB-lite"/>
    </source>
</evidence>
<proteinExistence type="predicted"/>
<organism evidence="2 3">
    <name type="scientific">Porphyra umbilicalis</name>
    <name type="common">Purple laver</name>
    <name type="synonym">Red alga</name>
    <dbReference type="NCBI Taxonomy" id="2786"/>
    <lineage>
        <taxon>Eukaryota</taxon>
        <taxon>Rhodophyta</taxon>
        <taxon>Bangiophyceae</taxon>
        <taxon>Bangiales</taxon>
        <taxon>Bangiaceae</taxon>
        <taxon>Porphyra</taxon>
    </lineage>
</organism>
<gene>
    <name evidence="2" type="ORF">BU14_0746s0007</name>
</gene>
<accession>A0A1X6NPE8</accession>
<dbReference type="EMBL" id="KV919252">
    <property type="protein sequence ID" value="OSX70467.1"/>
    <property type="molecule type" value="Genomic_DNA"/>
</dbReference>
<sequence>MRKTWAAAAAAAAVAAGRRAPRSTPPRPSPSCRLRRGRTTTRRGRSCAPCPWAAPPPAVGPPGRPAPPPPAWIATRWRRACTRWRHNSTCCATCSLWRRTRAPPRRPRRRWRPRRKRRGGGSSSRGCRAPRAGRSAWRCGRRWRCCAQRPTTWSAACRRSVRAGAGGGGVGGVVAWRWGTGDACLFFEGTLERQRRDGGGACLVGSLPTQISSCGLRVDVSV</sequence>
<feature type="region of interest" description="Disordered" evidence="1">
    <location>
        <begin position="102"/>
        <end position="131"/>
    </location>
</feature>
<protein>
    <submittedName>
        <fullName evidence="2">Uncharacterized protein</fullName>
    </submittedName>
</protein>